<feature type="compositionally biased region" description="Low complexity" evidence="10">
    <location>
        <begin position="846"/>
        <end position="892"/>
    </location>
</feature>
<evidence type="ECO:0000313" key="12">
    <source>
        <dbReference type="EMBL" id="CAF1192755.1"/>
    </source>
</evidence>
<feature type="region of interest" description="Disordered" evidence="10">
    <location>
        <begin position="820"/>
        <end position="1044"/>
    </location>
</feature>
<feature type="compositionally biased region" description="Low complexity" evidence="10">
    <location>
        <begin position="1026"/>
        <end position="1044"/>
    </location>
</feature>
<dbReference type="Gene3D" id="3.30.40.10">
    <property type="entry name" value="Zinc/RING finger domain, C3HC4 (zinc finger)"/>
    <property type="match status" value="1"/>
</dbReference>
<dbReference type="Pfam" id="PF00628">
    <property type="entry name" value="PHD"/>
    <property type="match status" value="1"/>
</dbReference>
<evidence type="ECO:0000256" key="1">
    <source>
        <dbReference type="ARBA" id="ARBA00004123"/>
    </source>
</evidence>
<feature type="region of interest" description="Disordered" evidence="10">
    <location>
        <begin position="721"/>
        <end position="799"/>
    </location>
</feature>
<feature type="region of interest" description="Disordered" evidence="10">
    <location>
        <begin position="1438"/>
        <end position="1472"/>
    </location>
</feature>
<keyword evidence="5" id="KW-0862">Zinc</keyword>
<accession>A0A814VS65</accession>
<feature type="region of interest" description="Disordered" evidence="10">
    <location>
        <begin position="1669"/>
        <end position="1690"/>
    </location>
</feature>
<feature type="region of interest" description="Disordered" evidence="10">
    <location>
        <begin position="1064"/>
        <end position="1190"/>
    </location>
</feature>
<feature type="compositionally biased region" description="Gly residues" evidence="10">
    <location>
        <begin position="233"/>
        <end position="243"/>
    </location>
</feature>
<dbReference type="EMBL" id="CAJNOH010001230">
    <property type="protein sequence ID" value="CAF1192755.1"/>
    <property type="molecule type" value="Genomic_DNA"/>
</dbReference>
<dbReference type="PANTHER" id="PTHR45888:SF6">
    <property type="entry name" value="HL01030P-RELATED"/>
    <property type="match status" value="1"/>
</dbReference>
<dbReference type="GO" id="GO:0042800">
    <property type="term" value="F:histone H3K4 methyltransferase activity"/>
    <property type="evidence" value="ECO:0007669"/>
    <property type="project" value="TreeGrafter"/>
</dbReference>
<comment type="caution">
    <text evidence="12">The sequence shown here is derived from an EMBL/GenBank/DDBJ whole genome shotgun (WGS) entry which is preliminary data.</text>
</comment>
<feature type="compositionally biased region" description="Low complexity" evidence="10">
    <location>
        <begin position="1442"/>
        <end position="1452"/>
    </location>
</feature>
<keyword evidence="4 9" id="KW-0863">Zinc-finger</keyword>
<dbReference type="PANTHER" id="PTHR45888">
    <property type="entry name" value="HL01030P-RELATED"/>
    <property type="match status" value="1"/>
</dbReference>
<dbReference type="SUPFAM" id="SSF47095">
    <property type="entry name" value="HMG-box"/>
    <property type="match status" value="1"/>
</dbReference>
<dbReference type="InterPro" id="IPR036910">
    <property type="entry name" value="HMG_box_dom_sf"/>
</dbReference>
<evidence type="ECO:0000259" key="11">
    <source>
        <dbReference type="PROSITE" id="PS50016"/>
    </source>
</evidence>
<sequence length="1790" mass="200210">MTLDYSRCVRCLKCGSTNPGPAGSCCLWENNYTECAPCHSLVICPVCTKSYRTDELIVQCTLCDRWLHGSCEHILSEDSTLSTTGDFICSLCRPTAILTSTNEILPSSSSSLSPKSSSPSDQAPLLVVTTNSTTTTTTTPTTATTIPLQPQLPTPKATKLDEGVYLTDTGLAQLKSIRVKPLPKKAATAAGTSLTTNTKSKRGGLANYIMGGVKRNNSNSIQDDDIIGNSTTSGGGGGGGGSGTSDDEGTKKTTATVPIARAAKGYTGIGGFHVKVRGQRRRQDPTDLIQDDNIHDETLSTNKRKRDRRPLKKKSVLEEYMPPEMQEAFFGSDLAEKSRLMAQNHIPIIPLQLNEQTTINNNNNEYTIKLDHDTVNRFLIKKATKLALAVKEEQRQQPPPIVPVPTPSSSLQLPTITGTDEENDMQAILDNEEFCNFVEYMMNSSKTTQDPMLPICGPTDIEDFLEFIEHPETHNDLQAVDLLNNSNPTNQNSSITNPNNSIQVIQSHQTTLITSTSTSTLTSSSHHPINSQVPLATPTSNLVVMATNVNDNSKQIINNLAREMMESTGLHTTTTPSILTQTNIQNTGLIVKQEYHDHTHQQSPLMISQQQQNWSQQQTMLRMPLIPTNSTTTTPASTTPTQDRSGSITGEHTSLMERTREDELLGTNATMSNVLYCNVNHPELKQQFPDFNERFKQMKKIWRKVPTDAKQNYTQQARLNRTKRRALKSTISQTSTISKNTKRKNSLKQQSSEPEDNNNNDIGAGSESRSSTPSSSTTTTNEPPPPPPPPLPPPTTTTTVVVHPNEHQEHHIYQQSRQMYSPGSSNLMVSTPNNPTNFHHQPYVTQQQQMQRPQQQQQQQGYNTPVSTSTSYPPPQRFNFPPQQQQQSQNSPYFEYTPSTPRPILTHQTSTSSTESTPILHSNTTTNTNPIRKSTSSSDGTTSYHHVSPMDETSPYHQQQSPYTTNQNQIKQQLLPRGIPPPRPQQIMPRFSQQDTTNFVRTPSSSTTGTPGGQPTRFIFASPPNQQTQQQQQQTTHYVQYTQQGQGGQHTVVVQQGTNETFQRMPESPAHQHMQQHQLSPQFSPHHHPMTPNPQQHSITMQQQQQQQQQHHMSPYSTQQQSIHHQHSPTIVGQPPSQFSPSSVHHHQLTLATSSGGHQSPPTDPNKRQIQMQKPPPPPLPPQQQQQQLLVKHEPMSFDEQQIKTEAHDDSLNESINTIKTRSDPYQSVPPHVLEQIDEVINDVISGAGMIPQEVASNTHPSSTPIQIVPLTQPKIQPQHMITTHHPYIQQQQQQQQIHEWSNYQQQPTLNIAAMRGPPSYTHYHSQQQQHHHDLLPATTNVINTAGVQHPEQQQIVAERISSILASSPHEQQQTTISQTPIQIKRAWPMNQHQQSGDNHFLDLFSHSTIMTIAVNGDAVSTTDPSISLEDLLERDFKDKQQQQQQQQQSSSTTNEWTIERNTKSSTNSAAQQTPLTLAHAVHLLQQAITHPLYQQSPPPELSGLVSVGRDNDLTKIDANINEEQFERYARWLKQRREINSLRIKADETNLADIKKKRNILLKKQKQSLCTPEEEQEMPRLSQQQTEYSRTLTAMRKERKQFDELEQAFLVYKQSRLSVLYPPKLSPVSTEQHPETIVRMMSMTNTPQTSIQPIQRFLSEHPAATMTFTSTSNTDEQDDFTADDQTSLSPSISTDLQQKQTTFIQQENQSINSTLTSLHSPSSSFLIPMQPLISLNNDPSIEHHQMINSPSNHGNETIISCRTSPNISNDDESVVGTSIKLNNIVDELEQ</sequence>
<feature type="compositionally biased region" description="Polar residues" evidence="10">
    <location>
        <begin position="1073"/>
        <end position="1083"/>
    </location>
</feature>
<feature type="compositionally biased region" description="Polar residues" evidence="10">
    <location>
        <begin position="991"/>
        <end position="1001"/>
    </location>
</feature>
<feature type="compositionally biased region" description="Polar residues" evidence="10">
    <location>
        <begin position="1129"/>
        <end position="1143"/>
    </location>
</feature>
<dbReference type="GO" id="GO:0044666">
    <property type="term" value="C:MLL3/4 complex"/>
    <property type="evidence" value="ECO:0007669"/>
    <property type="project" value="TreeGrafter"/>
</dbReference>
<feature type="compositionally biased region" description="Pro residues" evidence="10">
    <location>
        <begin position="397"/>
        <end position="406"/>
    </location>
</feature>
<dbReference type="InterPro" id="IPR019786">
    <property type="entry name" value="Zinc_finger_PHD-type_CS"/>
</dbReference>
<dbReference type="Proteomes" id="UP000663870">
    <property type="component" value="Unassembled WGS sequence"/>
</dbReference>
<evidence type="ECO:0000256" key="8">
    <source>
        <dbReference type="ARBA" id="ARBA00023242"/>
    </source>
</evidence>
<comment type="subcellular location">
    <subcellularLocation>
        <location evidence="1">Nucleus</location>
    </subcellularLocation>
</comment>
<reference evidence="12" key="1">
    <citation type="submission" date="2021-02" db="EMBL/GenBank/DDBJ databases">
        <authorList>
            <person name="Nowell W R."/>
        </authorList>
    </citation>
    <scope>NUCLEOTIDE SEQUENCE</scope>
</reference>
<protein>
    <recommendedName>
        <fullName evidence="11">PHD-type domain-containing protein</fullName>
    </recommendedName>
</protein>
<dbReference type="GO" id="GO:0008270">
    <property type="term" value="F:zinc ion binding"/>
    <property type="evidence" value="ECO:0007669"/>
    <property type="project" value="UniProtKB-KW"/>
</dbReference>
<dbReference type="Gene3D" id="1.10.30.10">
    <property type="entry name" value="High mobility group box domain"/>
    <property type="match status" value="1"/>
</dbReference>
<feature type="region of interest" description="Disordered" evidence="10">
    <location>
        <begin position="629"/>
        <end position="649"/>
    </location>
</feature>
<evidence type="ECO:0000256" key="10">
    <source>
        <dbReference type="SAM" id="MobiDB-lite"/>
    </source>
</evidence>
<feature type="compositionally biased region" description="Low complexity" evidence="10">
    <location>
        <begin position="629"/>
        <end position="641"/>
    </location>
</feature>
<dbReference type="SMART" id="SM00249">
    <property type="entry name" value="PHD"/>
    <property type="match status" value="1"/>
</dbReference>
<gene>
    <name evidence="13" type="ORF">JXQ802_LOCUS38160</name>
    <name evidence="12" type="ORF">PYM288_LOCUS24435</name>
</gene>
<dbReference type="InterPro" id="IPR013083">
    <property type="entry name" value="Znf_RING/FYVE/PHD"/>
</dbReference>
<feature type="region of interest" description="Disordered" evidence="10">
    <location>
        <begin position="131"/>
        <end position="156"/>
    </location>
</feature>
<evidence type="ECO:0000256" key="9">
    <source>
        <dbReference type="PROSITE-ProRule" id="PRU00146"/>
    </source>
</evidence>
<feature type="region of interest" description="Disordered" evidence="10">
    <location>
        <begin position="276"/>
        <end position="311"/>
    </location>
</feature>
<evidence type="ECO:0000256" key="3">
    <source>
        <dbReference type="ARBA" id="ARBA00022737"/>
    </source>
</evidence>
<dbReference type="EMBL" id="CAJNOL010002093">
    <property type="protein sequence ID" value="CAF1460817.1"/>
    <property type="molecule type" value="Genomic_DNA"/>
</dbReference>
<feature type="compositionally biased region" description="Basic residues" evidence="10">
    <location>
        <begin position="302"/>
        <end position="311"/>
    </location>
</feature>
<feature type="compositionally biased region" description="Polar residues" evidence="10">
    <location>
        <begin position="1150"/>
        <end position="1161"/>
    </location>
</feature>
<keyword evidence="6" id="KW-0805">Transcription regulation</keyword>
<evidence type="ECO:0000256" key="4">
    <source>
        <dbReference type="ARBA" id="ARBA00022771"/>
    </source>
</evidence>
<feature type="region of interest" description="Disordered" evidence="10">
    <location>
        <begin position="215"/>
        <end position="252"/>
    </location>
</feature>
<dbReference type="InterPro" id="IPR011011">
    <property type="entry name" value="Znf_FYVE_PHD"/>
</dbReference>
<proteinExistence type="predicted"/>
<feature type="compositionally biased region" description="Polar residues" evidence="10">
    <location>
        <begin position="919"/>
        <end position="945"/>
    </location>
</feature>
<feature type="compositionally biased region" description="Pro residues" evidence="10">
    <location>
        <begin position="782"/>
        <end position="795"/>
    </location>
</feature>
<feature type="compositionally biased region" description="Low complexity" evidence="10">
    <location>
        <begin position="1002"/>
        <end position="1016"/>
    </location>
</feature>
<evidence type="ECO:0000256" key="7">
    <source>
        <dbReference type="ARBA" id="ARBA00023163"/>
    </source>
</evidence>
<evidence type="ECO:0000256" key="2">
    <source>
        <dbReference type="ARBA" id="ARBA00022723"/>
    </source>
</evidence>
<name>A0A814VS65_9BILA</name>
<feature type="compositionally biased region" description="Polar residues" evidence="10">
    <location>
        <begin position="955"/>
        <end position="971"/>
    </location>
</feature>
<evidence type="ECO:0000256" key="5">
    <source>
        <dbReference type="ARBA" id="ARBA00022833"/>
    </source>
</evidence>
<keyword evidence="2" id="KW-0479">Metal-binding</keyword>
<feature type="compositionally biased region" description="Polar residues" evidence="10">
    <location>
        <begin position="820"/>
        <end position="845"/>
    </location>
</feature>
<evidence type="ECO:0000313" key="13">
    <source>
        <dbReference type="EMBL" id="CAF1460817.1"/>
    </source>
</evidence>
<feature type="compositionally biased region" description="Low complexity" evidence="10">
    <location>
        <begin position="770"/>
        <end position="781"/>
    </location>
</feature>
<dbReference type="GO" id="GO:0003713">
    <property type="term" value="F:transcription coactivator activity"/>
    <property type="evidence" value="ECO:0007669"/>
    <property type="project" value="TreeGrafter"/>
</dbReference>
<dbReference type="SUPFAM" id="SSF57903">
    <property type="entry name" value="FYVE/PHD zinc finger"/>
    <property type="match status" value="1"/>
</dbReference>
<keyword evidence="8" id="KW-0539">Nucleus</keyword>
<feature type="compositionally biased region" description="Low complexity" evidence="10">
    <location>
        <begin position="131"/>
        <end position="155"/>
    </location>
</feature>
<feature type="compositionally biased region" description="Low complexity" evidence="10">
    <location>
        <begin position="728"/>
        <end position="739"/>
    </location>
</feature>
<feature type="region of interest" description="Disordered" evidence="10">
    <location>
        <begin position="392"/>
        <end position="412"/>
    </location>
</feature>
<keyword evidence="3" id="KW-0677">Repeat</keyword>
<feature type="domain" description="PHD-type" evidence="11">
    <location>
        <begin position="41"/>
        <end position="95"/>
    </location>
</feature>
<evidence type="ECO:0000313" key="15">
    <source>
        <dbReference type="Proteomes" id="UP000663870"/>
    </source>
</evidence>
<organism evidence="12 14">
    <name type="scientific">Rotaria sordida</name>
    <dbReference type="NCBI Taxonomy" id="392033"/>
    <lineage>
        <taxon>Eukaryota</taxon>
        <taxon>Metazoa</taxon>
        <taxon>Spiralia</taxon>
        <taxon>Gnathifera</taxon>
        <taxon>Rotifera</taxon>
        <taxon>Eurotatoria</taxon>
        <taxon>Bdelloidea</taxon>
        <taxon>Philodinida</taxon>
        <taxon>Philodinidae</taxon>
        <taxon>Rotaria</taxon>
    </lineage>
</organism>
<dbReference type="GO" id="GO:0045944">
    <property type="term" value="P:positive regulation of transcription by RNA polymerase II"/>
    <property type="evidence" value="ECO:0007669"/>
    <property type="project" value="TreeGrafter"/>
</dbReference>
<evidence type="ECO:0000256" key="6">
    <source>
        <dbReference type="ARBA" id="ARBA00023015"/>
    </source>
</evidence>
<dbReference type="PROSITE" id="PS50016">
    <property type="entry name" value="ZF_PHD_2"/>
    <property type="match status" value="1"/>
</dbReference>
<dbReference type="Proteomes" id="UP000663854">
    <property type="component" value="Unassembled WGS sequence"/>
</dbReference>
<dbReference type="InterPro" id="IPR019787">
    <property type="entry name" value="Znf_PHD-finger"/>
</dbReference>
<keyword evidence="7" id="KW-0804">Transcription</keyword>
<evidence type="ECO:0000313" key="14">
    <source>
        <dbReference type="Proteomes" id="UP000663854"/>
    </source>
</evidence>
<dbReference type="InterPro" id="IPR001965">
    <property type="entry name" value="Znf_PHD"/>
</dbReference>
<keyword evidence="15" id="KW-1185">Reference proteome</keyword>
<dbReference type="PROSITE" id="PS01359">
    <property type="entry name" value="ZF_PHD_1"/>
    <property type="match status" value="1"/>
</dbReference>